<organism evidence="1">
    <name type="scientific">uncultured Leptolyngbya sp</name>
    <dbReference type="NCBI Taxonomy" id="332963"/>
    <lineage>
        <taxon>Bacteria</taxon>
        <taxon>Bacillati</taxon>
        <taxon>Cyanobacteriota</taxon>
        <taxon>Cyanophyceae</taxon>
        <taxon>Leptolyngbyales</taxon>
        <taxon>Leptolyngbyaceae</taxon>
        <taxon>Leptolyngbya group</taxon>
        <taxon>Leptolyngbya</taxon>
        <taxon>environmental samples</taxon>
    </lineage>
</organism>
<protein>
    <submittedName>
        <fullName evidence="1">Uncharacterized protein</fullName>
    </submittedName>
</protein>
<dbReference type="EMBL" id="CADCTY010001622">
    <property type="protein sequence ID" value="CAA9378453.1"/>
    <property type="molecule type" value="Genomic_DNA"/>
</dbReference>
<reference evidence="1" key="1">
    <citation type="submission" date="2020-02" db="EMBL/GenBank/DDBJ databases">
        <authorList>
            <person name="Meier V. D."/>
        </authorList>
    </citation>
    <scope>NUCLEOTIDE SEQUENCE</scope>
    <source>
        <strain evidence="1">AVDCRST_MAG94</strain>
    </source>
</reference>
<dbReference type="AlphaFoldDB" id="A0A6J4N5W0"/>
<name>A0A6J4N5W0_9CYAN</name>
<gene>
    <name evidence="1" type="ORF">AVDCRST_MAG94-4715</name>
</gene>
<sequence>MKAVTETFLETGWEDEAEARQARDDRAAVLTAQGFVCSCQDLWNVAGRRVFLLEAAQPEPEAVRVESTKTRLDAKAKPVKRKLLDVEVF</sequence>
<proteinExistence type="predicted"/>
<accession>A0A6J4N5W0</accession>
<evidence type="ECO:0000313" key="1">
    <source>
        <dbReference type="EMBL" id="CAA9378453.1"/>
    </source>
</evidence>